<evidence type="ECO:0000313" key="3">
    <source>
        <dbReference type="Proteomes" id="UP000799440"/>
    </source>
</evidence>
<evidence type="ECO:0000256" key="1">
    <source>
        <dbReference type="SAM" id="Phobius"/>
    </source>
</evidence>
<dbReference type="AlphaFoldDB" id="A0A6A6V137"/>
<dbReference type="EMBL" id="MU006595">
    <property type="protein sequence ID" value="KAF2743639.1"/>
    <property type="molecule type" value="Genomic_DNA"/>
</dbReference>
<feature type="transmembrane region" description="Helical" evidence="1">
    <location>
        <begin position="40"/>
        <end position="61"/>
    </location>
</feature>
<keyword evidence="3" id="KW-1185">Reference proteome</keyword>
<dbReference type="Proteomes" id="UP000799440">
    <property type="component" value="Unassembled WGS sequence"/>
</dbReference>
<accession>A0A6A6V137</accession>
<sequence>MGKRDSKEKLRTPELTPTPAYPARLQIYDAGTLRTWVVGFWKACAVFQFSITLIFVVPLIWKHQPDPTMRLFQPPTVTLLGTIPTLLLSYLTAPYVARISIHLPASARVSKSTLQSFISRPPSTTTLEIATLRVFPFARTSFVQLKDLRSLPYQPSQLANFVRVEQEVMQKAKMGVWKKMWEVLKEPRWKFYVPDGKKYVPRGTEGVWEGLARYVRGVSEREAKEAVEKVGVKVGVKKKVGLSEGEMKERVARERVRRQTARKAGR</sequence>
<proteinExistence type="predicted"/>
<organism evidence="2 3">
    <name type="scientific">Sporormia fimetaria CBS 119925</name>
    <dbReference type="NCBI Taxonomy" id="1340428"/>
    <lineage>
        <taxon>Eukaryota</taxon>
        <taxon>Fungi</taxon>
        <taxon>Dikarya</taxon>
        <taxon>Ascomycota</taxon>
        <taxon>Pezizomycotina</taxon>
        <taxon>Dothideomycetes</taxon>
        <taxon>Pleosporomycetidae</taxon>
        <taxon>Pleosporales</taxon>
        <taxon>Sporormiaceae</taxon>
        <taxon>Sporormia</taxon>
    </lineage>
</organism>
<evidence type="ECO:0000313" key="2">
    <source>
        <dbReference type="EMBL" id="KAF2743639.1"/>
    </source>
</evidence>
<reference evidence="2" key="1">
    <citation type="journal article" date="2020" name="Stud. Mycol.">
        <title>101 Dothideomycetes genomes: a test case for predicting lifestyles and emergence of pathogens.</title>
        <authorList>
            <person name="Haridas S."/>
            <person name="Albert R."/>
            <person name="Binder M."/>
            <person name="Bloem J."/>
            <person name="Labutti K."/>
            <person name="Salamov A."/>
            <person name="Andreopoulos B."/>
            <person name="Baker S."/>
            <person name="Barry K."/>
            <person name="Bills G."/>
            <person name="Bluhm B."/>
            <person name="Cannon C."/>
            <person name="Castanera R."/>
            <person name="Culley D."/>
            <person name="Daum C."/>
            <person name="Ezra D."/>
            <person name="Gonzalez J."/>
            <person name="Henrissat B."/>
            <person name="Kuo A."/>
            <person name="Liang C."/>
            <person name="Lipzen A."/>
            <person name="Lutzoni F."/>
            <person name="Magnuson J."/>
            <person name="Mondo S."/>
            <person name="Nolan M."/>
            <person name="Ohm R."/>
            <person name="Pangilinan J."/>
            <person name="Park H.-J."/>
            <person name="Ramirez L."/>
            <person name="Alfaro M."/>
            <person name="Sun H."/>
            <person name="Tritt A."/>
            <person name="Yoshinaga Y."/>
            <person name="Zwiers L.-H."/>
            <person name="Turgeon B."/>
            <person name="Goodwin S."/>
            <person name="Spatafora J."/>
            <person name="Crous P."/>
            <person name="Grigoriev I."/>
        </authorList>
    </citation>
    <scope>NUCLEOTIDE SEQUENCE</scope>
    <source>
        <strain evidence="2">CBS 119925</strain>
    </source>
</reference>
<keyword evidence="1" id="KW-1133">Transmembrane helix</keyword>
<protein>
    <submittedName>
        <fullName evidence="2">Uncharacterized protein</fullName>
    </submittedName>
</protein>
<keyword evidence="1" id="KW-0812">Transmembrane</keyword>
<name>A0A6A6V137_9PLEO</name>
<keyword evidence="1" id="KW-0472">Membrane</keyword>
<dbReference type="OrthoDB" id="2386090at2759"/>
<feature type="transmembrane region" description="Helical" evidence="1">
    <location>
        <begin position="81"/>
        <end position="101"/>
    </location>
</feature>
<gene>
    <name evidence="2" type="ORF">M011DRAFT_450800</name>
</gene>